<keyword evidence="4 9" id="KW-0328">Glycosyltransferase</keyword>
<evidence type="ECO:0000256" key="3">
    <source>
        <dbReference type="ARBA" id="ARBA00012560"/>
    </source>
</evidence>
<dbReference type="GO" id="GO:0004134">
    <property type="term" value="F:4-alpha-glucanotransferase activity"/>
    <property type="evidence" value="ECO:0007669"/>
    <property type="project" value="UniProtKB-EC"/>
</dbReference>
<reference evidence="11 12" key="1">
    <citation type="submission" date="2018-07" db="EMBL/GenBank/DDBJ databases">
        <title>The complete nuclear genome of the prasinophyte Chloropicon primus (CCMP1205).</title>
        <authorList>
            <person name="Pombert J.-F."/>
            <person name="Otis C."/>
            <person name="Turmel M."/>
            <person name="Lemieux C."/>
        </authorList>
    </citation>
    <scope>NUCLEOTIDE SEQUENCE [LARGE SCALE GENOMIC DNA]</scope>
    <source>
        <strain evidence="11 12">CCMP1205</strain>
    </source>
</reference>
<evidence type="ECO:0000256" key="5">
    <source>
        <dbReference type="ARBA" id="ARBA00022679"/>
    </source>
</evidence>
<gene>
    <name evidence="11" type="ORF">A3770_08p50950</name>
</gene>
<sequence>MRSQGMTGSAVAGQRASSLVPSRPRQHRDRGRSSSTRLAPKAFLGLLKGRKKAESVVDKVSMARPGDELAAQYGDVGSGKPKGRRAGVVLHPTSLPGAHGAGDLGPSAYEFIDWLGDAGMKAWQVLPLVPPERMFWSPYAGQNANSGNVLLISLELLQEDGLLLEDEVPAKVPVKGKVDFASVAESKEPLLSIASKRLVSLDRSSNYIRREFDEFCSLNADWLDSAAVFHCLSNSDDLRGLNWWDWPADLRDRKRSAIQECEARCEEEISEFKALQFLFNRQWMSLRNYANSKGISIIGDMPIYVGGHSADVWANRDLFELSHEGKSMSVSGVPPDAFSKTGQLWGNPLYDWKAMKKDRYRWWVRRLKRAFDLYDETRIDHFRGFAGYWSVDAKEETAMVGKWLAGPGEDLFKALEGSLGSTKIMAEDLGVITPDVVELREAIGAPGMLVLQFGFDGNPRNPHLPHNHYENCFVYPGTHDNDTTNGWYEKIGEEERKFIETYLGYIDRKDMAWTFIKAAMSSVANTAMFTMQDVMSLDNSGRMNLPGTAEGNWSWRMISGFGSKDMTSLALKLRNVAGMYDRT</sequence>
<dbReference type="NCBIfam" id="TIGR00217">
    <property type="entry name" value="malQ"/>
    <property type="match status" value="1"/>
</dbReference>
<dbReference type="InterPro" id="IPR003385">
    <property type="entry name" value="Glyco_hydro_77"/>
</dbReference>
<keyword evidence="5 9" id="KW-0808">Transferase</keyword>
<dbReference type="OrthoDB" id="6123450at2759"/>
<dbReference type="STRING" id="1764295.A0A5B8MQ98"/>
<dbReference type="GO" id="GO:0005975">
    <property type="term" value="P:carbohydrate metabolic process"/>
    <property type="evidence" value="ECO:0007669"/>
    <property type="project" value="InterPro"/>
</dbReference>
<accession>A0A5B8MQ98</accession>
<dbReference type="EMBL" id="CP031041">
    <property type="protein sequence ID" value="QDZ22577.1"/>
    <property type="molecule type" value="Genomic_DNA"/>
</dbReference>
<keyword evidence="12" id="KW-1185">Reference proteome</keyword>
<name>A0A5B8MQ98_9CHLO</name>
<evidence type="ECO:0000256" key="4">
    <source>
        <dbReference type="ARBA" id="ARBA00022676"/>
    </source>
</evidence>
<comment type="catalytic activity">
    <reaction evidence="1 9">
        <text>Transfers a segment of a (1-&gt;4)-alpha-D-glucan to a new position in an acceptor, which may be glucose or a (1-&gt;4)-alpha-D-glucan.</text>
        <dbReference type="EC" id="2.4.1.25"/>
    </reaction>
</comment>
<dbReference type="Gene3D" id="3.20.20.80">
    <property type="entry name" value="Glycosidases"/>
    <property type="match status" value="1"/>
</dbReference>
<dbReference type="Pfam" id="PF02446">
    <property type="entry name" value="Glyco_hydro_77"/>
    <property type="match status" value="1"/>
</dbReference>
<evidence type="ECO:0000256" key="2">
    <source>
        <dbReference type="ARBA" id="ARBA00005684"/>
    </source>
</evidence>
<evidence type="ECO:0000256" key="7">
    <source>
        <dbReference type="ARBA" id="ARBA00031423"/>
    </source>
</evidence>
<evidence type="ECO:0000313" key="11">
    <source>
        <dbReference type="EMBL" id="QDZ22577.1"/>
    </source>
</evidence>
<dbReference type="PANTHER" id="PTHR32438:SF5">
    <property type="entry name" value="4-ALPHA-GLUCANOTRANSFERASE DPE1, CHLOROPLASTIC_AMYLOPLASTIC"/>
    <property type="match status" value="1"/>
</dbReference>
<dbReference type="InterPro" id="IPR017853">
    <property type="entry name" value="GH"/>
</dbReference>
<evidence type="ECO:0000256" key="8">
    <source>
        <dbReference type="ARBA" id="ARBA00031501"/>
    </source>
</evidence>
<evidence type="ECO:0000256" key="9">
    <source>
        <dbReference type="RuleBase" id="RU361207"/>
    </source>
</evidence>
<proteinExistence type="inferred from homology"/>
<dbReference type="PANTHER" id="PTHR32438">
    <property type="entry name" value="4-ALPHA-GLUCANOTRANSFERASE DPE1, CHLOROPLASTIC/AMYLOPLASTIC"/>
    <property type="match status" value="1"/>
</dbReference>
<dbReference type="EC" id="2.4.1.25" evidence="3 9"/>
<protein>
    <recommendedName>
        <fullName evidence="3 9">4-alpha-glucanotransferase</fullName>
        <ecNumber evidence="3 9">2.4.1.25</ecNumber>
    </recommendedName>
    <alternativeName>
        <fullName evidence="7 9">Amylomaltase</fullName>
    </alternativeName>
    <alternativeName>
        <fullName evidence="8 9">Disproportionating enzyme</fullName>
    </alternativeName>
</protein>
<dbReference type="SUPFAM" id="SSF51445">
    <property type="entry name" value="(Trans)glycosidases"/>
    <property type="match status" value="1"/>
</dbReference>
<dbReference type="NCBIfam" id="NF011080">
    <property type="entry name" value="PRK14508.1-3"/>
    <property type="match status" value="1"/>
</dbReference>
<evidence type="ECO:0000313" key="12">
    <source>
        <dbReference type="Proteomes" id="UP000316726"/>
    </source>
</evidence>
<evidence type="ECO:0000256" key="1">
    <source>
        <dbReference type="ARBA" id="ARBA00000439"/>
    </source>
</evidence>
<organism evidence="11 12">
    <name type="scientific">Chloropicon primus</name>
    <dbReference type="NCBI Taxonomy" id="1764295"/>
    <lineage>
        <taxon>Eukaryota</taxon>
        <taxon>Viridiplantae</taxon>
        <taxon>Chlorophyta</taxon>
        <taxon>Chloropicophyceae</taxon>
        <taxon>Chloropicales</taxon>
        <taxon>Chloropicaceae</taxon>
        <taxon>Chloropicon</taxon>
    </lineage>
</organism>
<dbReference type="Proteomes" id="UP000316726">
    <property type="component" value="Chromosome 8"/>
</dbReference>
<dbReference type="AlphaFoldDB" id="A0A5B8MQ98"/>
<comment type="similarity">
    <text evidence="2 9">Belongs to the disproportionating enzyme family.</text>
</comment>
<evidence type="ECO:0000256" key="6">
    <source>
        <dbReference type="ARBA" id="ARBA00023277"/>
    </source>
</evidence>
<feature type="region of interest" description="Disordered" evidence="10">
    <location>
        <begin position="1"/>
        <end position="39"/>
    </location>
</feature>
<evidence type="ECO:0000256" key="10">
    <source>
        <dbReference type="SAM" id="MobiDB-lite"/>
    </source>
</evidence>
<keyword evidence="6 9" id="KW-0119">Carbohydrate metabolism</keyword>